<evidence type="ECO:0000259" key="5">
    <source>
        <dbReference type="PROSITE" id="PS50893"/>
    </source>
</evidence>
<dbReference type="CDD" id="cd03215">
    <property type="entry name" value="ABC_Carb_Monos_II"/>
    <property type="match status" value="1"/>
</dbReference>
<dbReference type="PROSITE" id="PS00211">
    <property type="entry name" value="ABC_TRANSPORTER_1"/>
    <property type="match status" value="2"/>
</dbReference>
<dbReference type="InterPro" id="IPR027417">
    <property type="entry name" value="P-loop_NTPase"/>
</dbReference>
<dbReference type="InterPro" id="IPR003439">
    <property type="entry name" value="ABC_transporter-like_ATP-bd"/>
</dbReference>
<gene>
    <name evidence="6" type="ORF">EH207_17445</name>
</gene>
<proteinExistence type="predicted"/>
<dbReference type="CDD" id="cd03216">
    <property type="entry name" value="ABC_Carb_Monos_I"/>
    <property type="match status" value="1"/>
</dbReference>
<dbReference type="Proteomes" id="UP000299580">
    <property type="component" value="Chromosome"/>
</dbReference>
<name>A0A4P8R0K2_9GAMM</name>
<dbReference type="OrthoDB" id="9776369at2"/>
<dbReference type="Pfam" id="PF00005">
    <property type="entry name" value="ABC_tran"/>
    <property type="match status" value="2"/>
</dbReference>
<keyword evidence="7" id="KW-1185">Reference proteome</keyword>
<evidence type="ECO:0000256" key="3">
    <source>
        <dbReference type="ARBA" id="ARBA00022741"/>
    </source>
</evidence>
<dbReference type="SUPFAM" id="SSF52540">
    <property type="entry name" value="P-loop containing nucleoside triphosphate hydrolases"/>
    <property type="match status" value="2"/>
</dbReference>
<dbReference type="SMART" id="SM00382">
    <property type="entry name" value="AAA"/>
    <property type="match status" value="1"/>
</dbReference>
<organism evidence="6 7">
    <name type="scientific">Brenneria rubrifaciens</name>
    <dbReference type="NCBI Taxonomy" id="55213"/>
    <lineage>
        <taxon>Bacteria</taxon>
        <taxon>Pseudomonadati</taxon>
        <taxon>Pseudomonadota</taxon>
        <taxon>Gammaproteobacteria</taxon>
        <taxon>Enterobacterales</taxon>
        <taxon>Pectobacteriaceae</taxon>
        <taxon>Brenneria</taxon>
    </lineage>
</organism>
<evidence type="ECO:0000256" key="2">
    <source>
        <dbReference type="ARBA" id="ARBA00022737"/>
    </source>
</evidence>
<reference evidence="6 7" key="1">
    <citation type="submission" date="2018-11" db="EMBL/GenBank/DDBJ databases">
        <title>Genome sequences of Brenneria nigrifluens and Brenneria rubrifaciens.</title>
        <authorList>
            <person name="Poret-Peterson A.T."/>
            <person name="McClean A.E."/>
            <person name="Kluepfel D.A."/>
        </authorList>
    </citation>
    <scope>NUCLEOTIDE SEQUENCE [LARGE SCALE GENOMIC DNA]</scope>
    <source>
        <strain evidence="6 7">6D370</strain>
    </source>
</reference>
<evidence type="ECO:0000313" key="7">
    <source>
        <dbReference type="Proteomes" id="UP000299580"/>
    </source>
</evidence>
<dbReference type="InterPro" id="IPR017871">
    <property type="entry name" value="ABC_transporter-like_CS"/>
</dbReference>
<dbReference type="GO" id="GO:0016887">
    <property type="term" value="F:ATP hydrolysis activity"/>
    <property type="evidence" value="ECO:0007669"/>
    <property type="project" value="InterPro"/>
</dbReference>
<evidence type="ECO:0000256" key="1">
    <source>
        <dbReference type="ARBA" id="ARBA00022448"/>
    </source>
</evidence>
<keyword evidence="3" id="KW-0547">Nucleotide-binding</keyword>
<dbReference type="EMBL" id="CP034035">
    <property type="protein sequence ID" value="QCR10115.1"/>
    <property type="molecule type" value="Genomic_DNA"/>
</dbReference>
<keyword evidence="4 6" id="KW-0067">ATP-binding</keyword>
<dbReference type="InterPro" id="IPR050107">
    <property type="entry name" value="ABC_carbohydrate_import_ATPase"/>
</dbReference>
<dbReference type="GO" id="GO:0005524">
    <property type="term" value="F:ATP binding"/>
    <property type="evidence" value="ECO:0007669"/>
    <property type="project" value="UniProtKB-KW"/>
</dbReference>
<feature type="domain" description="ABC transporter" evidence="5">
    <location>
        <begin position="4"/>
        <end position="237"/>
    </location>
</feature>
<dbReference type="PROSITE" id="PS50893">
    <property type="entry name" value="ABC_TRANSPORTER_2"/>
    <property type="match status" value="2"/>
</dbReference>
<evidence type="ECO:0000313" key="6">
    <source>
        <dbReference type="EMBL" id="QCR10115.1"/>
    </source>
</evidence>
<dbReference type="Gene3D" id="3.40.50.300">
    <property type="entry name" value="P-loop containing nucleotide triphosphate hydrolases"/>
    <property type="match status" value="2"/>
</dbReference>
<dbReference type="RefSeq" id="WP_137715104.1">
    <property type="nucleotide sequence ID" value="NZ_CP034035.1"/>
</dbReference>
<dbReference type="AlphaFoldDB" id="A0A4P8R0K2"/>
<dbReference type="PANTHER" id="PTHR43790:SF9">
    <property type="entry name" value="GALACTOFURANOSE TRANSPORTER ATP-BINDING PROTEIN YTFR"/>
    <property type="match status" value="1"/>
</dbReference>
<protein>
    <submittedName>
        <fullName evidence="6">ABC transporter ATP-binding protein</fullName>
    </submittedName>
</protein>
<sequence length="506" mass="56031">MHYLSIEGLSKRFGDFTALDTVSLNVSKGSIHALLGENGAGKTTLMNILYGLYQPDSGQIRLADKPLRVSSPKQALESGLGMIHQHFMLVDNLTVLENVILGLSGGLRLRLAEHRRKLIELSEQVGLNIDPDRPIWQLSSGMRQRVEILKALYRNVDLLILDEPSSVLGPDEIAAFLQILEKLRGMGKTMLFITHKLDEVFLVCDRVTVLRRGKVVGHADIADTTPQAVSRMMVGRDLVKPPELPPMPTGEIVLQVSSLSANNDRGIQALQGVSLQIRAGEVLGIAGVDGNGQAELAEAITGLRTPTAGDIRILGESLQGYDADERRHRFRIAYVPEDRHSTGLILDFSLWQNAMLRGYQRAPFARNGVINARTTQEITRDWCMKYDIRMHRVNQKVRFLSGGNQQKLIFAREVESDPVLLVVMQPCKGLDVGAIEAVQRVVREQRTAGKAVLYISTELDEIMAISDRIGVMCAGQITGILMRKDATTERIGELMTSDAVEEIHHE</sequence>
<accession>A0A4P8R0K2</accession>
<keyword evidence="1" id="KW-0813">Transport</keyword>
<dbReference type="InterPro" id="IPR003593">
    <property type="entry name" value="AAA+_ATPase"/>
</dbReference>
<keyword evidence="2" id="KW-0677">Repeat</keyword>
<evidence type="ECO:0000256" key="4">
    <source>
        <dbReference type="ARBA" id="ARBA00022840"/>
    </source>
</evidence>
<feature type="domain" description="ABC transporter" evidence="5">
    <location>
        <begin position="254"/>
        <end position="499"/>
    </location>
</feature>
<dbReference type="PANTHER" id="PTHR43790">
    <property type="entry name" value="CARBOHYDRATE TRANSPORT ATP-BINDING PROTEIN MG119-RELATED"/>
    <property type="match status" value="1"/>
</dbReference>
<dbReference type="KEGG" id="brb:EH207_17445"/>